<dbReference type="InterPro" id="IPR017441">
    <property type="entry name" value="Protein_kinase_ATP_BS"/>
</dbReference>
<dbReference type="AlphaFoldDB" id="U5DBD5"/>
<proteinExistence type="predicted"/>
<dbReference type="GO" id="GO:0005886">
    <property type="term" value="C:plasma membrane"/>
    <property type="evidence" value="ECO:0000318"/>
    <property type="project" value="GO_Central"/>
</dbReference>
<feature type="compositionally biased region" description="Low complexity" evidence="9">
    <location>
        <begin position="602"/>
        <end position="623"/>
    </location>
</feature>
<dbReference type="Gramene" id="ERN19839">
    <property type="protein sequence ID" value="ERN19839"/>
    <property type="gene ID" value="AMTR_s00064p00199910"/>
</dbReference>
<dbReference type="OrthoDB" id="1890790at2759"/>
<dbReference type="InterPro" id="IPR011009">
    <property type="entry name" value="Kinase-like_dom_sf"/>
</dbReference>
<evidence type="ECO:0000256" key="7">
    <source>
        <dbReference type="ARBA" id="ARBA00023136"/>
    </source>
</evidence>
<feature type="binding site" evidence="8">
    <location>
        <position position="364"/>
    </location>
    <ligand>
        <name>ATP</name>
        <dbReference type="ChEBI" id="CHEBI:30616"/>
    </ligand>
</feature>
<evidence type="ECO:0000256" key="1">
    <source>
        <dbReference type="ARBA" id="ARBA00004370"/>
    </source>
</evidence>
<protein>
    <recommendedName>
        <fullName evidence="12">Protein kinase domain-containing protein</fullName>
    </recommendedName>
</protein>
<dbReference type="PANTHER" id="PTHR48007:SF53">
    <property type="entry name" value="OS01G0711200 PROTEIN"/>
    <property type="match status" value="1"/>
</dbReference>
<keyword evidence="14" id="KW-1185">Reference proteome</keyword>
<keyword evidence="6 10" id="KW-1133">Transmembrane helix</keyword>
<keyword evidence="7 10" id="KW-0472">Membrane</keyword>
<dbReference type="Pfam" id="PF13855">
    <property type="entry name" value="LRR_8"/>
    <property type="match status" value="1"/>
</dbReference>
<evidence type="ECO:0000256" key="5">
    <source>
        <dbReference type="ARBA" id="ARBA00022737"/>
    </source>
</evidence>
<evidence type="ECO:0000256" key="11">
    <source>
        <dbReference type="SAM" id="SignalP"/>
    </source>
</evidence>
<evidence type="ECO:0000313" key="14">
    <source>
        <dbReference type="Proteomes" id="UP000017836"/>
    </source>
</evidence>
<keyword evidence="2" id="KW-0433">Leucine-rich repeat</keyword>
<dbReference type="HOGENOM" id="CLU_000288_92_6_1"/>
<dbReference type="SUPFAM" id="SSF52058">
    <property type="entry name" value="L domain-like"/>
    <property type="match status" value="1"/>
</dbReference>
<dbReference type="GO" id="GO:0004674">
    <property type="term" value="F:protein serine/threonine kinase activity"/>
    <property type="evidence" value="ECO:0000318"/>
    <property type="project" value="GO_Central"/>
</dbReference>
<keyword evidence="4 11" id="KW-0732">Signal</keyword>
<accession>U5DBD5</accession>
<feature type="chain" id="PRO_5004658709" description="Protein kinase domain-containing protein" evidence="11">
    <location>
        <begin position="20"/>
        <end position="623"/>
    </location>
</feature>
<dbReference type="Gene3D" id="3.30.200.20">
    <property type="entry name" value="Phosphorylase Kinase, domain 1"/>
    <property type="match status" value="1"/>
</dbReference>
<dbReference type="InterPro" id="IPR001611">
    <property type="entry name" value="Leu-rich_rpt"/>
</dbReference>
<evidence type="ECO:0000256" key="3">
    <source>
        <dbReference type="ARBA" id="ARBA00022692"/>
    </source>
</evidence>
<feature type="domain" description="Protein kinase" evidence="12">
    <location>
        <begin position="336"/>
        <end position="594"/>
    </location>
</feature>
<dbReference type="FunFam" id="3.80.10.10:FF:000400">
    <property type="entry name" value="Nuclear pore complex protein NUP107"/>
    <property type="match status" value="1"/>
</dbReference>
<dbReference type="InterPro" id="IPR032675">
    <property type="entry name" value="LRR_dom_sf"/>
</dbReference>
<dbReference type="InterPro" id="IPR046959">
    <property type="entry name" value="PRK1-6/SRF4-like"/>
</dbReference>
<dbReference type="PROSITE" id="PS00107">
    <property type="entry name" value="PROTEIN_KINASE_ATP"/>
    <property type="match status" value="1"/>
</dbReference>
<comment type="subcellular location">
    <subcellularLocation>
        <location evidence="1">Membrane</location>
    </subcellularLocation>
</comment>
<evidence type="ECO:0000256" key="2">
    <source>
        <dbReference type="ARBA" id="ARBA00022614"/>
    </source>
</evidence>
<evidence type="ECO:0000256" key="9">
    <source>
        <dbReference type="SAM" id="MobiDB-lite"/>
    </source>
</evidence>
<evidence type="ECO:0000259" key="12">
    <source>
        <dbReference type="PROSITE" id="PS50011"/>
    </source>
</evidence>
<dbReference type="Pfam" id="PF07714">
    <property type="entry name" value="PK_Tyr_Ser-Thr"/>
    <property type="match status" value="1"/>
</dbReference>
<keyword evidence="8" id="KW-0067">ATP-binding</keyword>
<evidence type="ECO:0000256" key="4">
    <source>
        <dbReference type="ARBA" id="ARBA00022729"/>
    </source>
</evidence>
<organism evidence="13 14">
    <name type="scientific">Amborella trichopoda</name>
    <dbReference type="NCBI Taxonomy" id="13333"/>
    <lineage>
        <taxon>Eukaryota</taxon>
        <taxon>Viridiplantae</taxon>
        <taxon>Streptophyta</taxon>
        <taxon>Embryophyta</taxon>
        <taxon>Tracheophyta</taxon>
        <taxon>Spermatophyta</taxon>
        <taxon>Magnoliopsida</taxon>
        <taxon>Amborellales</taxon>
        <taxon>Amborellaceae</taxon>
        <taxon>Amborella</taxon>
    </lineage>
</organism>
<dbReference type="SUPFAM" id="SSF56112">
    <property type="entry name" value="Protein kinase-like (PK-like)"/>
    <property type="match status" value="1"/>
</dbReference>
<dbReference type="InterPro" id="IPR013210">
    <property type="entry name" value="LRR_N_plant-typ"/>
</dbReference>
<dbReference type="InterPro" id="IPR000719">
    <property type="entry name" value="Prot_kinase_dom"/>
</dbReference>
<dbReference type="Gene3D" id="1.10.510.10">
    <property type="entry name" value="Transferase(Phosphotransferase) domain 1"/>
    <property type="match status" value="1"/>
</dbReference>
<dbReference type="PANTHER" id="PTHR48007">
    <property type="entry name" value="LEUCINE-RICH REPEAT RECEPTOR-LIKE PROTEIN KINASE PXC1"/>
    <property type="match status" value="1"/>
</dbReference>
<dbReference type="Gene3D" id="3.80.10.10">
    <property type="entry name" value="Ribonuclease Inhibitor"/>
    <property type="match status" value="2"/>
</dbReference>
<gene>
    <name evidence="13" type="ORF">AMTR_s00064p00199910</name>
</gene>
<feature type="transmembrane region" description="Helical" evidence="10">
    <location>
        <begin position="258"/>
        <end position="282"/>
    </location>
</feature>
<sequence length="623" mass="68708">MELPFLYLLLLLLFSSCNCDPNPNPDFAPLQAFKSSVDAFNYLSSWDSADPCSGKWLGVNCLRGRVTRLVLQRLNLTGEIHAIAGLSELRVLSLKYNFLSSTLPSLSHWKNMKQLFLSHNHLSGEIPDGISELRRLWRLDLAHNAFSGHLPVGLGRLPRLLTLRLESNSFAGTILSLNLSTLEDFNISGNNFVGVIPQSLSLFPPSSFSGNLDLCGTPLLSKCSNSTVNSIPNHPVSEDPKAIMGGLAEKGDRISSTAVIAIVAVDSIVLFLLGGAFIYCYWSRMGVGAEKREKKGGLVERMVYSSSFHGSRRGEERGNLVFFEGCKAFELDELLRASAEMLGKGMFGAAYKAAMENGVQVVVKRLKERKKDGEEVLQVLGRLRNKNVVSLRACYYSKDETLLVYDFLPYGSLHSFLHGNRGPGRTPVRWKSRLRIALDAARGLAFLHQTCRQPLNLSHGNLTSSNILLSHPSASACISDFALHHLVPHTTPSIRQSPQKKPSQKLDVYGFGIVLLEILTGRPSEESGVSLVEWVQCVVKEEWTSEVFDLELMKDRQCEEEMVSLLQVALLCLSESTSQRPNMSKVVQLIQEICGGRIGNEDSSTTPAYDDSDSSSPLSKDTT</sequence>
<dbReference type="Proteomes" id="UP000017836">
    <property type="component" value="Unassembled WGS sequence"/>
</dbReference>
<feature type="region of interest" description="Disordered" evidence="9">
    <location>
        <begin position="598"/>
        <end position="623"/>
    </location>
</feature>
<evidence type="ECO:0000256" key="10">
    <source>
        <dbReference type="SAM" id="Phobius"/>
    </source>
</evidence>
<dbReference type="PROSITE" id="PS50011">
    <property type="entry name" value="PROTEIN_KINASE_DOM"/>
    <property type="match status" value="1"/>
</dbReference>
<dbReference type="GO" id="GO:0005524">
    <property type="term" value="F:ATP binding"/>
    <property type="evidence" value="ECO:0007669"/>
    <property type="project" value="UniProtKB-UniRule"/>
</dbReference>
<dbReference type="InterPro" id="IPR001245">
    <property type="entry name" value="Ser-Thr/Tyr_kinase_cat_dom"/>
</dbReference>
<dbReference type="OMA" id="FKSACAD"/>
<keyword evidence="8" id="KW-0547">Nucleotide-binding</keyword>
<evidence type="ECO:0000256" key="8">
    <source>
        <dbReference type="PROSITE-ProRule" id="PRU10141"/>
    </source>
</evidence>
<keyword evidence="3 10" id="KW-0812">Transmembrane</keyword>
<evidence type="ECO:0000313" key="13">
    <source>
        <dbReference type="EMBL" id="ERN19839.1"/>
    </source>
</evidence>
<dbReference type="Pfam" id="PF08263">
    <property type="entry name" value="LRRNT_2"/>
    <property type="match status" value="1"/>
</dbReference>
<dbReference type="EMBL" id="KI392064">
    <property type="protein sequence ID" value="ERN19839.1"/>
    <property type="molecule type" value="Genomic_DNA"/>
</dbReference>
<reference evidence="14" key="1">
    <citation type="journal article" date="2013" name="Science">
        <title>The Amborella genome and the evolution of flowering plants.</title>
        <authorList>
            <consortium name="Amborella Genome Project"/>
        </authorList>
    </citation>
    <scope>NUCLEOTIDE SEQUENCE [LARGE SCALE GENOMIC DNA]</scope>
</reference>
<dbReference type="KEGG" id="atr:18448237"/>
<feature type="signal peptide" evidence="11">
    <location>
        <begin position="1"/>
        <end position="19"/>
    </location>
</feature>
<name>U5DBD5_AMBTC</name>
<dbReference type="eggNOG" id="ENOG502R5EP">
    <property type="taxonomic scope" value="Eukaryota"/>
</dbReference>
<evidence type="ECO:0000256" key="6">
    <source>
        <dbReference type="ARBA" id="ARBA00022989"/>
    </source>
</evidence>
<keyword evidence="5" id="KW-0677">Repeat</keyword>